<sequence>MTNLFWTPLGFISLLLVCPVYLENGFERDETGTFVGGNTVYSSDGMKVSDQNANSDQNYHQKFNKTEKINSTTKSENASNDISNSSNVDMSSAYTNPNTSLNPNVLDRKRFSKKAKLVMEEEAGLGEQHNTSEANYDEKRNQTTWEMKNENAVPRGNAKGMIRNEISLKNKQKTIKVEPKSGINVLSNSKLREENKPRQNPPEISKNFAGNTLSQELRIYSHNSSSPSRPPKIIDVGLGLKANKGCKFPGFLVTSKYCIYNSPPPGEICKWTYMLDDKSLLLPFQELSALPYNSMNLYFNKDSFYTTERWFEFRCQEKRENSFLLKVSRRLSKEAFNYMCIKFLEKGRNVAQIQVSPVSDTANQELCLDGTLKASEQLLIADINRQVPSCPEQLQGGFFITSIYDAVNNAHCISWTGDIAVFESDCSYKEGIHIDLSSFRNCRGFNKVGGRAMARILHEVMLLRCYSTTWVDGNYTYVLLKREETEMRYVHRDPDHPYVNHERFYCVKFRRSPDITGIELFLFLDSSCRHGVTESTLNGSFFRMSLVSLRDAEITGRFQVLLKQVYARFSPLLQGNWLAKSANGDTEINIKSNMISFSKPVSSYMCLQSYGGGLGTLPCTGNLWMSSEGQILNFSQNYVLVSSDMCNGCRARMVGLGVLEPEQGSHIAYRLTKGYPLPWELLFSRNLKESLAAEQKTFCESIYLFSPDPFPLRERNIEKVAFRKELIGRDLPYVSCRFAGPLPRWFFGKFPVQITRNIPDKSITCTGTIDTCDNPNVFRLHAGVPCAKLVNFGCVGVIWGTADDEVDGRHFLIQDLSSKEVYCAKHGTGFEIIRSTSMQCFEFHWGVIAHQGRFSEEIKLLYEDKYDVCPTQSVTTKSTHGYDKVEVFITHDEPATQYIPVEKARSSSVAQKAVILVIINFICVTTVCLI</sequence>
<feature type="region of interest" description="Disordered" evidence="1">
    <location>
        <begin position="66"/>
        <end position="107"/>
    </location>
</feature>
<keyword evidence="4" id="KW-1185">Reference proteome</keyword>
<dbReference type="EMBL" id="DS469520">
    <property type="protein sequence ID" value="EDO47319.1"/>
    <property type="molecule type" value="Genomic_DNA"/>
</dbReference>
<organism evidence="3 4">
    <name type="scientific">Nematostella vectensis</name>
    <name type="common">Starlet sea anemone</name>
    <dbReference type="NCBI Taxonomy" id="45351"/>
    <lineage>
        <taxon>Eukaryota</taxon>
        <taxon>Metazoa</taxon>
        <taxon>Cnidaria</taxon>
        <taxon>Anthozoa</taxon>
        <taxon>Hexacorallia</taxon>
        <taxon>Actiniaria</taxon>
        <taxon>Edwardsiidae</taxon>
        <taxon>Nematostella</taxon>
    </lineage>
</organism>
<feature type="chain" id="PRO_5002714353" description="CUB domain-containing protein" evidence="2">
    <location>
        <begin position="23"/>
        <end position="930"/>
    </location>
</feature>
<reference evidence="3 4" key="1">
    <citation type="journal article" date="2007" name="Science">
        <title>Sea anemone genome reveals ancestral eumetazoan gene repertoire and genomic organization.</title>
        <authorList>
            <person name="Putnam N.H."/>
            <person name="Srivastava M."/>
            <person name="Hellsten U."/>
            <person name="Dirks B."/>
            <person name="Chapman J."/>
            <person name="Salamov A."/>
            <person name="Terry A."/>
            <person name="Shapiro H."/>
            <person name="Lindquist E."/>
            <person name="Kapitonov V.V."/>
            <person name="Jurka J."/>
            <person name="Genikhovich G."/>
            <person name="Grigoriev I.V."/>
            <person name="Lucas S.M."/>
            <person name="Steele R.E."/>
            <person name="Finnerty J.R."/>
            <person name="Technau U."/>
            <person name="Martindale M.Q."/>
            <person name="Rokhsar D.S."/>
        </authorList>
    </citation>
    <scope>NUCLEOTIDE SEQUENCE [LARGE SCALE GENOMIC DNA]</scope>
    <source>
        <strain evidence="4">CH2 X CH6</strain>
    </source>
</reference>
<keyword evidence="2" id="KW-0732">Signal</keyword>
<dbReference type="InParanoid" id="A7RMC8"/>
<dbReference type="HOGENOM" id="CLU_314564_0_0_1"/>
<protein>
    <recommendedName>
        <fullName evidence="5">CUB domain-containing protein</fullName>
    </recommendedName>
</protein>
<dbReference type="AlphaFoldDB" id="A7RMC8"/>
<evidence type="ECO:0000313" key="4">
    <source>
        <dbReference type="Proteomes" id="UP000001593"/>
    </source>
</evidence>
<proteinExistence type="predicted"/>
<accession>A7RMC8</accession>
<feature type="compositionally biased region" description="Polar residues" evidence="1">
    <location>
        <begin position="69"/>
        <end position="103"/>
    </location>
</feature>
<gene>
    <name evidence="3" type="ORF">NEMVEDRAFT_v1g199239</name>
</gene>
<evidence type="ECO:0000313" key="3">
    <source>
        <dbReference type="EMBL" id="EDO47319.1"/>
    </source>
</evidence>
<dbReference type="Proteomes" id="UP000001593">
    <property type="component" value="Unassembled WGS sequence"/>
</dbReference>
<feature type="region of interest" description="Disordered" evidence="1">
    <location>
        <begin position="187"/>
        <end position="208"/>
    </location>
</feature>
<evidence type="ECO:0008006" key="5">
    <source>
        <dbReference type="Google" id="ProtNLM"/>
    </source>
</evidence>
<feature type="region of interest" description="Disordered" evidence="1">
    <location>
        <begin position="121"/>
        <end position="147"/>
    </location>
</feature>
<name>A7RMC8_NEMVE</name>
<evidence type="ECO:0000256" key="2">
    <source>
        <dbReference type="SAM" id="SignalP"/>
    </source>
</evidence>
<feature type="signal peptide" evidence="2">
    <location>
        <begin position="1"/>
        <end position="22"/>
    </location>
</feature>
<evidence type="ECO:0000256" key="1">
    <source>
        <dbReference type="SAM" id="MobiDB-lite"/>
    </source>
</evidence>